<evidence type="ECO:0000256" key="1">
    <source>
        <dbReference type="SAM" id="Phobius"/>
    </source>
</evidence>
<feature type="transmembrane region" description="Helical" evidence="1">
    <location>
        <begin position="361"/>
        <end position="380"/>
    </location>
</feature>
<keyword evidence="1" id="KW-0472">Membrane</keyword>
<organism evidence="2 3">
    <name type="scientific">Corallococcus exercitus</name>
    <dbReference type="NCBI Taxonomy" id="2316736"/>
    <lineage>
        <taxon>Bacteria</taxon>
        <taxon>Pseudomonadati</taxon>
        <taxon>Myxococcota</taxon>
        <taxon>Myxococcia</taxon>
        <taxon>Myxococcales</taxon>
        <taxon>Cystobacterineae</taxon>
        <taxon>Myxococcaceae</taxon>
        <taxon>Corallococcus</taxon>
    </lineage>
</organism>
<dbReference type="RefSeq" id="WP_171437209.1">
    <property type="nucleotide sequence ID" value="NZ_JABFJV010000202.1"/>
</dbReference>
<feature type="transmembrane region" description="Helical" evidence="1">
    <location>
        <begin position="238"/>
        <end position="259"/>
    </location>
</feature>
<feature type="transmembrane region" description="Helical" evidence="1">
    <location>
        <begin position="328"/>
        <end position="349"/>
    </location>
</feature>
<reference evidence="2 3" key="1">
    <citation type="submission" date="2020-05" db="EMBL/GenBank/DDBJ databases">
        <authorList>
            <person name="Whitworth D."/>
        </authorList>
    </citation>
    <scope>NUCLEOTIDE SEQUENCE [LARGE SCALE GENOMIC DNA]</scope>
    <source>
        <strain evidence="2 3">AB043B</strain>
    </source>
</reference>
<feature type="transmembrane region" description="Helical" evidence="1">
    <location>
        <begin position="165"/>
        <end position="195"/>
    </location>
</feature>
<dbReference type="AlphaFoldDB" id="A0A7Y4KNN5"/>
<gene>
    <name evidence="2" type="ORF">HMI49_28170</name>
</gene>
<evidence type="ECO:0000313" key="2">
    <source>
        <dbReference type="EMBL" id="NOK37081.1"/>
    </source>
</evidence>
<dbReference type="EMBL" id="JABFJV010000202">
    <property type="protein sequence ID" value="NOK37081.1"/>
    <property type="molecule type" value="Genomic_DNA"/>
</dbReference>
<keyword evidence="1" id="KW-1133">Transmembrane helix</keyword>
<feature type="transmembrane region" description="Helical" evidence="1">
    <location>
        <begin position="135"/>
        <end position="153"/>
    </location>
</feature>
<feature type="transmembrane region" description="Helical" evidence="1">
    <location>
        <begin position="287"/>
        <end position="308"/>
    </location>
</feature>
<accession>A0A7Y4KNN5</accession>
<feature type="transmembrane region" description="Helical" evidence="1">
    <location>
        <begin position="413"/>
        <end position="432"/>
    </location>
</feature>
<feature type="transmembrane region" description="Helical" evidence="1">
    <location>
        <begin position="207"/>
        <end position="226"/>
    </location>
</feature>
<feature type="transmembrane region" description="Helical" evidence="1">
    <location>
        <begin position="110"/>
        <end position="128"/>
    </location>
</feature>
<keyword evidence="3" id="KW-1185">Reference proteome</keyword>
<evidence type="ECO:0000313" key="3">
    <source>
        <dbReference type="Proteomes" id="UP000563426"/>
    </source>
</evidence>
<dbReference type="Proteomes" id="UP000563426">
    <property type="component" value="Unassembled WGS sequence"/>
</dbReference>
<sequence length="517" mass="57081">MGTRAVLQTTVLLALALSAAVMMVHGFASFPGLHADEAWAGLRALEHQERGFFTLHGMRYYAGSLYPYALSLVFKARGASVESLRLPGLCLNVAGLGILLLLLLRQSVRSAGLFVALCCTSLLLLLEARIAWEVMAWNLFGMACLVAVAHAFLVRGSSSALTAFLFFAVSLVGVLNHFVFVSWSLAFALASAVLWWRGRASVATSRFFVLNAVGLAPVFIACVLQWRLGEDSFQHHSTFVLSSLVALPLLATGLWRALVPVLERHAPSLQAWCSARLEGSRVRKPHVWLRVALVPFLIMHGIGLLGVLGNDVLYRRLFGYVPPLALRLTGLLFVSVLLAAVGVACLRTFRAFRQDATDPHGAFWALVLPLYAACFPLFTSRESPRHYLLLTLALFYAGAVLIPSHLPRIRTRLLTVTLVFAAVTQAVAWWNLGSPPRPPLDFRIGWRKETSKHLQDIAPVYALLKQEGICRYEGEFFIQQPLEFLRQAEGWSCANPAAATIEYCPTCEATYFFSVRR</sequence>
<feature type="transmembrane region" description="Helical" evidence="1">
    <location>
        <begin position="51"/>
        <end position="74"/>
    </location>
</feature>
<feature type="transmembrane region" description="Helical" evidence="1">
    <location>
        <begin position="386"/>
        <end position="406"/>
    </location>
</feature>
<feature type="transmembrane region" description="Helical" evidence="1">
    <location>
        <begin position="86"/>
        <end position="104"/>
    </location>
</feature>
<comment type="caution">
    <text evidence="2">The sequence shown here is derived from an EMBL/GenBank/DDBJ whole genome shotgun (WGS) entry which is preliminary data.</text>
</comment>
<evidence type="ECO:0008006" key="4">
    <source>
        <dbReference type="Google" id="ProtNLM"/>
    </source>
</evidence>
<protein>
    <recommendedName>
        <fullName evidence="4">Glycosyltransferase RgtA/B/C/D-like domain-containing protein</fullName>
    </recommendedName>
</protein>
<name>A0A7Y4KNN5_9BACT</name>
<proteinExistence type="predicted"/>
<keyword evidence="1" id="KW-0812">Transmembrane</keyword>